<evidence type="ECO:0000256" key="1">
    <source>
        <dbReference type="ARBA" id="ARBA00038473"/>
    </source>
</evidence>
<evidence type="ECO:0000313" key="3">
    <source>
        <dbReference type="EMBL" id="RPJ66826.1"/>
    </source>
</evidence>
<dbReference type="RefSeq" id="WP_124028183.1">
    <property type="nucleotide sequence ID" value="NZ_JBHRSN010000006.1"/>
</dbReference>
<dbReference type="InterPro" id="IPR051478">
    <property type="entry name" value="Beta-lactamase-like_AB/R"/>
</dbReference>
<gene>
    <name evidence="3" type="ORF">DRW07_10940</name>
</gene>
<evidence type="ECO:0000259" key="2">
    <source>
        <dbReference type="Pfam" id="PF00144"/>
    </source>
</evidence>
<dbReference type="InterPro" id="IPR001466">
    <property type="entry name" value="Beta-lactam-related"/>
</dbReference>
<dbReference type="PANTHER" id="PTHR22935:SF95">
    <property type="entry name" value="BETA-LACTAMASE-LIKE 1-RELATED"/>
    <property type="match status" value="1"/>
</dbReference>
<comment type="similarity">
    <text evidence="1">Belongs to the beta-lactamase family.</text>
</comment>
<reference evidence="3 4" key="1">
    <citation type="submission" date="2018-11" db="EMBL/GenBank/DDBJ databases">
        <authorList>
            <person name="Ye M.-Q."/>
            <person name="Du Z.-J."/>
        </authorList>
    </citation>
    <scope>NUCLEOTIDE SEQUENCE [LARGE SCALE GENOMIC DNA]</scope>
    <source>
        <strain evidence="3 4">U0105</strain>
    </source>
</reference>
<dbReference type="EMBL" id="RPOK01000003">
    <property type="protein sequence ID" value="RPJ66826.1"/>
    <property type="molecule type" value="Genomic_DNA"/>
</dbReference>
<dbReference type="Pfam" id="PF00144">
    <property type="entry name" value="Beta-lactamase"/>
    <property type="match status" value="1"/>
</dbReference>
<keyword evidence="3" id="KW-0378">Hydrolase</keyword>
<dbReference type="AlphaFoldDB" id="A0A3N5Y2B5"/>
<dbReference type="OrthoDB" id="119951at2"/>
<dbReference type="InterPro" id="IPR012338">
    <property type="entry name" value="Beta-lactam/transpept-like"/>
</dbReference>
<dbReference type="SUPFAM" id="SSF56601">
    <property type="entry name" value="beta-lactamase/transpeptidase-like"/>
    <property type="match status" value="1"/>
</dbReference>
<name>A0A3N5Y2B5_9ALTE</name>
<keyword evidence="4" id="KW-1185">Reference proteome</keyword>
<dbReference type="PANTHER" id="PTHR22935">
    <property type="entry name" value="PENICILLIN-BINDING PROTEIN"/>
    <property type="match status" value="1"/>
</dbReference>
<organism evidence="3 4">
    <name type="scientific">Alteromonas sediminis</name>
    <dbReference type="NCBI Taxonomy" id="2259342"/>
    <lineage>
        <taxon>Bacteria</taxon>
        <taxon>Pseudomonadati</taxon>
        <taxon>Pseudomonadota</taxon>
        <taxon>Gammaproteobacteria</taxon>
        <taxon>Alteromonadales</taxon>
        <taxon>Alteromonadaceae</taxon>
        <taxon>Alteromonas/Salinimonas group</taxon>
        <taxon>Alteromonas</taxon>
    </lineage>
</organism>
<feature type="domain" description="Beta-lactamase-related" evidence="2">
    <location>
        <begin position="20"/>
        <end position="342"/>
    </location>
</feature>
<accession>A0A3N5Y2B5</accession>
<evidence type="ECO:0000313" key="4">
    <source>
        <dbReference type="Proteomes" id="UP000275281"/>
    </source>
</evidence>
<dbReference type="Gene3D" id="3.40.710.10">
    <property type="entry name" value="DD-peptidase/beta-lactamase superfamily"/>
    <property type="match status" value="1"/>
</dbReference>
<proteinExistence type="inferred from homology"/>
<dbReference type="Proteomes" id="UP000275281">
    <property type="component" value="Unassembled WGS sequence"/>
</dbReference>
<sequence length="363" mass="41044">MGGATAQTSAIPSWFKNYERYVSEQARRYNIPGYALVFYQKGQSPIVVTYGRTHRGGKRVSPDTVFRLASVSKTFTGVLMAKWTTGHSLSWETPVSDMLKDQDWSKSKFANMTLADIVGQSSGFMPNAYDNLIEADYTLKRVLDDMADLDLLCDPGVCYTYQNALFGVISDYFFYEDTSYHREMHELVFAPLAMDTASVGKAGLQSSKSWARPHAAVTRSRWREVQVDSNYYRFAPAAGVNASINDMTSYLQALLGEVPNVVSTDIVNLITTPRVTTTREKYRRGWRPHIKSAHYGLGWRIYDFNGHTLNYHGGWVRGYRADVAFSQEHGVGFAMLMNAESNMINSATAEFWKRYFDNLPAED</sequence>
<comment type="caution">
    <text evidence="3">The sequence shown here is derived from an EMBL/GenBank/DDBJ whole genome shotgun (WGS) entry which is preliminary data.</text>
</comment>
<protein>
    <submittedName>
        <fullName evidence="3">Class A beta-lactamase-related serine hydrolase</fullName>
    </submittedName>
</protein>
<dbReference type="GO" id="GO:0016787">
    <property type="term" value="F:hydrolase activity"/>
    <property type="evidence" value="ECO:0007669"/>
    <property type="project" value="UniProtKB-KW"/>
</dbReference>